<dbReference type="Gene3D" id="2.60.120.620">
    <property type="entry name" value="q2cbj1_9rhob like domain"/>
    <property type="match status" value="1"/>
</dbReference>
<evidence type="ECO:0000313" key="1">
    <source>
        <dbReference type="EMBL" id="PSJ42273.1"/>
    </source>
</evidence>
<evidence type="ECO:0000313" key="2">
    <source>
        <dbReference type="Proteomes" id="UP000241167"/>
    </source>
</evidence>
<dbReference type="Proteomes" id="UP000241167">
    <property type="component" value="Unassembled WGS sequence"/>
</dbReference>
<comment type="caution">
    <text evidence="1">The sequence shown here is derived from an EMBL/GenBank/DDBJ whole genome shotgun (WGS) entry which is preliminary data.</text>
</comment>
<dbReference type="InterPro" id="IPR012668">
    <property type="entry name" value="CHP02466"/>
</dbReference>
<protein>
    <recommendedName>
        <fullName evidence="3">Tetratricopeptide repeat protein</fullName>
    </recommendedName>
</protein>
<accession>A0A2P7QWE8</accession>
<dbReference type="AlphaFoldDB" id="A0A2P7QWE8"/>
<evidence type="ECO:0008006" key="3">
    <source>
        <dbReference type="Google" id="ProtNLM"/>
    </source>
</evidence>
<dbReference type="Pfam" id="PF13759">
    <property type="entry name" value="2OG-FeII_Oxy_5"/>
    <property type="match status" value="1"/>
</dbReference>
<dbReference type="SUPFAM" id="SSF48452">
    <property type="entry name" value="TPR-like"/>
    <property type="match status" value="2"/>
</dbReference>
<organism evidence="1 2">
    <name type="scientific">Allosphingosinicella deserti</name>
    <dbReference type="NCBI Taxonomy" id="2116704"/>
    <lineage>
        <taxon>Bacteria</taxon>
        <taxon>Pseudomonadati</taxon>
        <taxon>Pseudomonadota</taxon>
        <taxon>Alphaproteobacteria</taxon>
        <taxon>Sphingomonadales</taxon>
        <taxon>Sphingomonadaceae</taxon>
        <taxon>Allosphingosinicella</taxon>
    </lineage>
</organism>
<name>A0A2P7QWE8_9SPHN</name>
<gene>
    <name evidence="1" type="ORF">C7I55_05695</name>
</gene>
<sequence>MQTGRSDPDALAELARAALGEGEEERALPYLAAATASAPSARLWQWKGLLERGLDAHDAALSSFAAAARLAPSDPSIAHGRAQVALEAGVNAVAFFEQANRFAGVKSDILLGLAAARAAAGRGDEAAAELEKILTQAPLWIQGHVQLAQLRATLGRPELATASIEHALARLPGEADLWRCLCDLHLKREDYPALGACVARATAAGQGSAVTQDYSAIVAAETGDVERADALFASAASDLLAVWQVRHLLRTRRFAEASWLIDQVLETDRAPAIWPYAATAWRLTGDPRSAWLEVPGSVAFVDLRKELPALDRLAALLRSLHRARGEYLDQSVRGGTQTDGPLLSRIEPDIRILRAAIVGAVQQYLDRLPPVDPSHPLLGPRRDRRIRFAGSWSVRLRGHGHHANHVHPQGWISSALYIALPDRQPGDHPHAGSLSLGVPQAELGLDLPPAQMIAPRPGYLALFPSWLWHGTHSFPAGERLTVAFDVAPPR</sequence>
<dbReference type="EMBL" id="PXYI01000002">
    <property type="protein sequence ID" value="PSJ42273.1"/>
    <property type="molecule type" value="Genomic_DNA"/>
</dbReference>
<dbReference type="Gene3D" id="1.25.40.10">
    <property type="entry name" value="Tetratricopeptide repeat domain"/>
    <property type="match status" value="2"/>
</dbReference>
<reference evidence="1 2" key="1">
    <citation type="submission" date="2018-03" db="EMBL/GenBank/DDBJ databases">
        <title>The draft genome of Sphingosinicella sp. GL-C-18.</title>
        <authorList>
            <person name="Liu L."/>
            <person name="Li L."/>
            <person name="Liang L."/>
            <person name="Zhang X."/>
            <person name="Wang T."/>
        </authorList>
    </citation>
    <scope>NUCLEOTIDE SEQUENCE [LARGE SCALE GENOMIC DNA]</scope>
    <source>
        <strain evidence="1 2">GL-C-18</strain>
    </source>
</reference>
<dbReference type="InterPro" id="IPR011990">
    <property type="entry name" value="TPR-like_helical_dom_sf"/>
</dbReference>
<keyword evidence="2" id="KW-1185">Reference proteome</keyword>
<proteinExistence type="predicted"/>
<dbReference type="OrthoDB" id="9783136at2"/>